<organism evidence="1 2">
    <name type="scientific">Exiguobacterium acetylicum</name>
    <name type="common">Brevibacterium acetylicum</name>
    <dbReference type="NCBI Taxonomy" id="41170"/>
    <lineage>
        <taxon>Bacteria</taxon>
        <taxon>Bacillati</taxon>
        <taxon>Bacillota</taxon>
        <taxon>Bacilli</taxon>
        <taxon>Bacillales</taxon>
        <taxon>Bacillales Family XII. Incertae Sedis</taxon>
        <taxon>Exiguobacterium</taxon>
    </lineage>
</organism>
<keyword evidence="1" id="KW-0614">Plasmid</keyword>
<dbReference type="RefSeq" id="WP_214814159.1">
    <property type="nucleotide sequence ID" value="NZ_CP075901.1"/>
</dbReference>
<proteinExistence type="predicted"/>
<accession>A0ABX8GF57</accession>
<name>A0ABX8GF57_EXIAC</name>
<dbReference type="GeneID" id="88813521"/>
<sequence length="71" mass="8645">MKEYTEKLEQEVKKFGLEENLMTCEKCNTRYFLSREEASLYSFYQLMECKKCHPENKVSVELNSILFWDFN</sequence>
<dbReference type="Proteomes" id="UP000679498">
    <property type="component" value="Plasmid p4"/>
</dbReference>
<geneLocation type="plasmid" evidence="1 2">
    <name>p4</name>
</geneLocation>
<reference evidence="1 2" key="1">
    <citation type="submission" date="2021-05" db="EMBL/GenBank/DDBJ databases">
        <title>Biocontrol using Exiguobacterium acetylicum SI17 against litchi downy blight caused by Peronophythora litchii.</title>
        <authorList>
            <person name="Zheng L."/>
        </authorList>
    </citation>
    <scope>NUCLEOTIDE SEQUENCE [LARGE SCALE GENOMIC DNA]</scope>
    <source>
        <strain evidence="1 2">SI17</strain>
        <plasmid evidence="1 2">p4</plasmid>
    </source>
</reference>
<dbReference type="EMBL" id="CP075901">
    <property type="protein sequence ID" value="QWB31974.1"/>
    <property type="molecule type" value="Genomic_DNA"/>
</dbReference>
<gene>
    <name evidence="1" type="ORF">KKI46_17595</name>
</gene>
<keyword evidence="2" id="KW-1185">Reference proteome</keyword>
<evidence type="ECO:0000313" key="2">
    <source>
        <dbReference type="Proteomes" id="UP000679498"/>
    </source>
</evidence>
<evidence type="ECO:0000313" key="1">
    <source>
        <dbReference type="EMBL" id="QWB31974.1"/>
    </source>
</evidence>
<protein>
    <submittedName>
        <fullName evidence="1">Uncharacterized protein</fullName>
    </submittedName>
</protein>